<comment type="caution">
    <text evidence="1">The sequence shown here is derived from an EMBL/GenBank/DDBJ whole genome shotgun (WGS) entry which is preliminary data.</text>
</comment>
<dbReference type="RefSeq" id="WP_002318247.1">
    <property type="nucleotide sequence ID" value="NZ_CP116536.1"/>
</dbReference>
<dbReference type="Proteomes" id="UP000070452">
    <property type="component" value="Unassembled WGS sequence"/>
</dbReference>
<proteinExistence type="predicted"/>
<sequence length="117" mass="13792">MANNRRLEETFNDGWLKILTQTTKRNELGKKIGVEDTEITSLKFRNLSMRDSDITSMDAMGSKLTKKVKTPFHPIAKKFNKDQYFIVIDSMRYNVIYADYDNFYIYFYLESVGEYGD</sequence>
<gene>
    <name evidence="1" type="ORF">AWT83_01175</name>
</gene>
<evidence type="ECO:0000313" key="2">
    <source>
        <dbReference type="Proteomes" id="UP000070452"/>
    </source>
</evidence>
<dbReference type="PATRIC" id="fig|1352.771.peg.982"/>
<reference evidence="1 2" key="1">
    <citation type="submission" date="2016-01" db="EMBL/GenBank/DDBJ databases">
        <title>Molecular Mechanisms for transfer of large genomic segments between Enterococcus faecium strains.</title>
        <authorList>
            <person name="Garcia-Solache M.A."/>
            <person name="Lebreton F."/>
            <person name="Mclaughlin R.E."/>
            <person name="Whiteaker J.D."/>
            <person name="Gilmore M.S."/>
            <person name="Rice L.B."/>
        </authorList>
    </citation>
    <scope>NUCLEOTIDE SEQUENCE [LARGE SCALE GENOMIC DNA]</scope>
    <source>
        <strain evidence="1 2">D344RRF x C68</strain>
    </source>
</reference>
<accession>A0A132P4E8</accession>
<protein>
    <submittedName>
        <fullName evidence="1">Head-tail adaptor protein</fullName>
    </submittedName>
</protein>
<dbReference type="EMBL" id="LRHK01000001">
    <property type="protein sequence ID" value="KWX17186.1"/>
    <property type="molecule type" value="Genomic_DNA"/>
</dbReference>
<name>A0A132P4E8_ENTFC</name>
<organism evidence="1 2">
    <name type="scientific">Enterococcus faecium</name>
    <name type="common">Streptococcus faecium</name>
    <dbReference type="NCBI Taxonomy" id="1352"/>
    <lineage>
        <taxon>Bacteria</taxon>
        <taxon>Bacillati</taxon>
        <taxon>Bacillota</taxon>
        <taxon>Bacilli</taxon>
        <taxon>Lactobacillales</taxon>
        <taxon>Enterococcaceae</taxon>
        <taxon>Enterococcus</taxon>
    </lineage>
</organism>
<dbReference type="AlphaFoldDB" id="A0A132P4E8"/>
<evidence type="ECO:0000313" key="1">
    <source>
        <dbReference type="EMBL" id="KWX17186.1"/>
    </source>
</evidence>